<evidence type="ECO:0000256" key="2">
    <source>
        <dbReference type="PROSITE-ProRule" id="PRU00266"/>
    </source>
</evidence>
<dbReference type="PANTHER" id="PTHR10910">
    <property type="entry name" value="EUKARYOTE SPECIFIC DSRNA BINDING PROTEIN"/>
    <property type="match status" value="1"/>
</dbReference>
<feature type="compositionally biased region" description="Basic and acidic residues" evidence="3">
    <location>
        <begin position="232"/>
        <end position="250"/>
    </location>
</feature>
<feature type="domain" description="A to I editase" evidence="6">
    <location>
        <begin position="933"/>
        <end position="1269"/>
    </location>
</feature>
<dbReference type="SMART" id="SM00552">
    <property type="entry name" value="ADEAMc"/>
    <property type="match status" value="1"/>
</dbReference>
<evidence type="ECO:0000259" key="4">
    <source>
        <dbReference type="PROSITE" id="PS50137"/>
    </source>
</evidence>
<feature type="compositionally biased region" description="Polar residues" evidence="3">
    <location>
        <begin position="254"/>
        <end position="263"/>
    </location>
</feature>
<evidence type="ECO:0000259" key="6">
    <source>
        <dbReference type="PROSITE" id="PS50141"/>
    </source>
</evidence>
<feature type="compositionally biased region" description="Acidic residues" evidence="3">
    <location>
        <begin position="221"/>
        <end position="231"/>
    </location>
</feature>
<comment type="caution">
    <text evidence="7">The sequence shown here is derived from an EMBL/GenBank/DDBJ whole genome shotgun (WGS) entry which is preliminary data.</text>
</comment>
<keyword evidence="8" id="KW-1185">Reference proteome</keyword>
<dbReference type="PROSITE" id="PS50139">
    <property type="entry name" value="Z_BINDING"/>
    <property type="match status" value="1"/>
</dbReference>
<feature type="region of interest" description="Disordered" evidence="3">
    <location>
        <begin position="416"/>
        <end position="435"/>
    </location>
</feature>
<feature type="compositionally biased region" description="Polar residues" evidence="3">
    <location>
        <begin position="512"/>
        <end position="531"/>
    </location>
</feature>
<feature type="region of interest" description="Disordered" evidence="3">
    <location>
        <begin position="198"/>
        <end position="358"/>
    </location>
</feature>
<dbReference type="Proteomes" id="UP001159427">
    <property type="component" value="Unassembled WGS sequence"/>
</dbReference>
<protein>
    <recommendedName>
        <fullName evidence="9">Double-stranded RNA-specific adenosine deaminase</fullName>
    </recommendedName>
</protein>
<feature type="compositionally biased region" description="Basic and acidic residues" evidence="3">
    <location>
        <begin position="74"/>
        <end position="86"/>
    </location>
</feature>
<dbReference type="Pfam" id="PF02137">
    <property type="entry name" value="A_deamin"/>
    <property type="match status" value="1"/>
</dbReference>
<dbReference type="PROSITE" id="PS50137">
    <property type="entry name" value="DS_RBD"/>
    <property type="match status" value="1"/>
</dbReference>
<feature type="domain" description="DRBM" evidence="4">
    <location>
        <begin position="795"/>
        <end position="858"/>
    </location>
</feature>
<dbReference type="SMART" id="SM00358">
    <property type="entry name" value="DSRM"/>
    <property type="match status" value="1"/>
</dbReference>
<evidence type="ECO:0000313" key="7">
    <source>
        <dbReference type="EMBL" id="CAH3014800.1"/>
    </source>
</evidence>
<feature type="domain" description="Z-binding" evidence="5">
    <location>
        <begin position="584"/>
        <end position="649"/>
    </location>
</feature>
<dbReference type="SUPFAM" id="SSF46785">
    <property type="entry name" value="Winged helix' DNA-binding domain"/>
    <property type="match status" value="2"/>
</dbReference>
<dbReference type="Pfam" id="PF02295">
    <property type="entry name" value="z-alpha"/>
    <property type="match status" value="1"/>
</dbReference>
<dbReference type="InterPro" id="IPR042371">
    <property type="entry name" value="Z_dom"/>
</dbReference>
<reference evidence="7 8" key="1">
    <citation type="submission" date="2022-05" db="EMBL/GenBank/DDBJ databases">
        <authorList>
            <consortium name="Genoscope - CEA"/>
            <person name="William W."/>
        </authorList>
    </citation>
    <scope>NUCLEOTIDE SEQUENCE [LARGE SCALE GENOMIC DNA]</scope>
</reference>
<feature type="compositionally biased region" description="Basic and acidic residues" evidence="3">
    <location>
        <begin position="202"/>
        <end position="212"/>
    </location>
</feature>
<dbReference type="PROSITE" id="PS50141">
    <property type="entry name" value="A_DEAMIN_EDITASE"/>
    <property type="match status" value="1"/>
</dbReference>
<feature type="compositionally biased region" description="Low complexity" evidence="3">
    <location>
        <begin position="472"/>
        <end position="483"/>
    </location>
</feature>
<feature type="region of interest" description="Disordered" evidence="3">
    <location>
        <begin position="67"/>
        <end position="129"/>
    </location>
</feature>
<dbReference type="Gene3D" id="1.10.10.10">
    <property type="entry name" value="Winged helix-like DNA-binding domain superfamily/Winged helix DNA-binding domain"/>
    <property type="match status" value="2"/>
</dbReference>
<dbReference type="Pfam" id="PF00035">
    <property type="entry name" value="dsrm"/>
    <property type="match status" value="1"/>
</dbReference>
<feature type="compositionally biased region" description="Basic and acidic residues" evidence="3">
    <location>
        <begin position="94"/>
        <end position="104"/>
    </location>
</feature>
<evidence type="ECO:0008006" key="9">
    <source>
        <dbReference type="Google" id="ProtNLM"/>
    </source>
</evidence>
<name>A0ABN8LCZ9_9CNID</name>
<evidence type="ECO:0000259" key="5">
    <source>
        <dbReference type="PROSITE" id="PS50139"/>
    </source>
</evidence>
<dbReference type="SUPFAM" id="SSF54768">
    <property type="entry name" value="dsRNA-binding domain-like"/>
    <property type="match status" value="1"/>
</dbReference>
<accession>A0ABN8LCZ9</accession>
<dbReference type="InterPro" id="IPR036388">
    <property type="entry name" value="WH-like_DNA-bd_sf"/>
</dbReference>
<organism evidence="7 8">
    <name type="scientific">Porites evermanni</name>
    <dbReference type="NCBI Taxonomy" id="104178"/>
    <lineage>
        <taxon>Eukaryota</taxon>
        <taxon>Metazoa</taxon>
        <taxon>Cnidaria</taxon>
        <taxon>Anthozoa</taxon>
        <taxon>Hexacorallia</taxon>
        <taxon>Scleractinia</taxon>
        <taxon>Fungiina</taxon>
        <taxon>Poritidae</taxon>
        <taxon>Porites</taxon>
    </lineage>
</organism>
<dbReference type="InterPro" id="IPR002466">
    <property type="entry name" value="A_deamin"/>
</dbReference>
<dbReference type="InterPro" id="IPR014720">
    <property type="entry name" value="dsRBD_dom"/>
</dbReference>
<evidence type="ECO:0000256" key="3">
    <source>
        <dbReference type="SAM" id="MobiDB-lite"/>
    </source>
</evidence>
<sequence>MDENMAAKCKEKVLDLFTCENGSFSLHEIMDRLEIKSNAIVNVAIFELVREGVLTQTSEMPPKWEFTRAQSETETEKNCVGERSDEGAEAVSFDVKDAAERPPSEDNCVSADNQTKNLSKSHSKGKHWGESCPQQNGSLEKQILGALQVSTHPCTLNDILHSVAIHTCEASVIECINKLEETKKIVRKMKMPPMWVIGESTTESKRGDKEIPELPPLVPDYESDNNDEEEQEKLMEDRKEDRALEAKENLSDGDGQQSKTSGNLEKGYLSASPSFVKNEKDGDRGSAKTQISQNSNEGSSSKDSMFCEQDVDNHPSLSNCSAEPLLDQNPLLQSNKGPCPQPSGAVRLSSVSPSSDPAFAMAHSRSATLGACTRPPAPLPTPSGGPPPPPSAHLFNTLMSQCTRKPAPVAMAARPTFSPPLRPSQQSPTMTPLRPLMSLPVPRPTRPPMTEPRFGSQNLVLHSSSASRQMPQNDSQQQWNSNENEQKETVTFHQDMFSAFGQDQPNLPMGQSPPSSSSRGNTLQHKVQSATDLRKPSPMHFPKQGTANLPPPPSAHLFQNLVKKGPQAVPTSSMSPLSTLSKQPTTLGDLERRVLEYMKRERKSCDTLQLAKQVGLNTKKQINPTLYKLQTLGLIYKMHDHPPTWKVRQEVSSLTFQGSGVDSGSAVVDRKRPYPEADNDKGHQTLKKPVISMSSSPAFGLSEQQGPVAGQFGGIKSNVFTPKLPSALVPSQSTQISLSSSGNDNRLLGLTPQASTSGPSSGVANYNSIPPTPSGPQMDLPDVLSSVAYAAMNKNPVSALNEYVQKNKMELSFETLSQRPTFAVAAKINGKLFPAANARNMKDARREAADIALRSLLGRGANTGMDGASPLNITNPSASVLSKVRTHFDLIAALSHHTFLQIAASIADKFAGRKVVACIVMKQGVDDSGQVVSLGTGNRCVTGQRLSMEGKTVNDSHAEIVARRSLLRFFYNQLGKYCEGKESIFTAKQGSSRLVVREELSFHLYISTAPCGDGALFTPREEPNTDFSEHSTQHNPTFTTKQQGILRTKIEDGEGTIPIDPSDGIQTWDGLLRGNRLRTMSCSDKICRWNVLGLQGALLSHFIEPVYLASLTLGYLYDHGHLSRAVCCRLQHNSDLNTLLPSPYHVNHPWLGRVTAYDPPRETEKTNNLSVNWSIGDAYPEVTDGRTGACMTRTQNSPTPSRVCKAALYSSFKEISAKLSRQELMAAETYCEAKKMATNFQEAKRKLCDYFKSSKYGPWVSKPMEQEMFS</sequence>
<feature type="compositionally biased region" description="Basic and acidic residues" evidence="3">
    <location>
        <begin position="277"/>
        <end position="286"/>
    </location>
</feature>
<dbReference type="SMART" id="SM00550">
    <property type="entry name" value="Zalpha"/>
    <property type="match status" value="2"/>
</dbReference>
<feature type="compositionally biased region" description="Polar residues" evidence="3">
    <location>
        <begin position="752"/>
        <end position="769"/>
    </location>
</feature>
<evidence type="ECO:0000256" key="1">
    <source>
        <dbReference type="ARBA" id="ARBA00022884"/>
    </source>
</evidence>
<feature type="compositionally biased region" description="Polar residues" evidence="3">
    <location>
        <begin position="287"/>
        <end position="303"/>
    </location>
</feature>
<dbReference type="PANTHER" id="PTHR10910:SF107">
    <property type="entry name" value="DOUBLE-STRANDED RNA-SPECIFIC ADENOSINE DEAMINASE"/>
    <property type="match status" value="1"/>
</dbReference>
<feature type="region of interest" description="Disordered" evidence="3">
    <location>
        <begin position="500"/>
        <end position="585"/>
    </location>
</feature>
<proteinExistence type="predicted"/>
<evidence type="ECO:0000313" key="8">
    <source>
        <dbReference type="Proteomes" id="UP001159427"/>
    </source>
</evidence>
<feature type="region of interest" description="Disordered" evidence="3">
    <location>
        <begin position="463"/>
        <end position="485"/>
    </location>
</feature>
<feature type="region of interest" description="Disordered" evidence="3">
    <location>
        <begin position="735"/>
        <end position="778"/>
    </location>
</feature>
<dbReference type="Gene3D" id="3.30.160.20">
    <property type="match status" value="1"/>
</dbReference>
<feature type="compositionally biased region" description="Low complexity" evidence="3">
    <location>
        <begin position="570"/>
        <end position="581"/>
    </location>
</feature>
<dbReference type="InterPro" id="IPR036390">
    <property type="entry name" value="WH_DNA-bd_sf"/>
</dbReference>
<gene>
    <name evidence="7" type="ORF">PEVE_00006197</name>
</gene>
<dbReference type="EMBL" id="CALNXI010000014">
    <property type="protein sequence ID" value="CAH3014800.1"/>
    <property type="molecule type" value="Genomic_DNA"/>
</dbReference>
<keyword evidence="1 2" id="KW-0694">RNA-binding</keyword>